<accession>A0A8C9NSQ0</accession>
<feature type="region of interest" description="Disordered" evidence="1">
    <location>
        <begin position="59"/>
        <end position="121"/>
    </location>
</feature>
<feature type="region of interest" description="Disordered" evidence="1">
    <location>
        <begin position="1"/>
        <end position="20"/>
    </location>
</feature>
<dbReference type="Ensembl" id="ENSSCAT00000024001.1">
    <property type="protein sequence ID" value="ENSSCAP00000021527.1"/>
    <property type="gene ID" value="ENSSCAG00000015468.1"/>
</dbReference>
<organism evidence="2 3">
    <name type="scientific">Serinus canaria</name>
    <name type="common">Island canary</name>
    <name type="synonym">Fringilla canaria</name>
    <dbReference type="NCBI Taxonomy" id="9135"/>
    <lineage>
        <taxon>Eukaryota</taxon>
        <taxon>Metazoa</taxon>
        <taxon>Chordata</taxon>
        <taxon>Craniata</taxon>
        <taxon>Vertebrata</taxon>
        <taxon>Euteleostomi</taxon>
        <taxon>Archelosauria</taxon>
        <taxon>Archosauria</taxon>
        <taxon>Dinosauria</taxon>
        <taxon>Saurischia</taxon>
        <taxon>Theropoda</taxon>
        <taxon>Coelurosauria</taxon>
        <taxon>Aves</taxon>
        <taxon>Neognathae</taxon>
        <taxon>Neoaves</taxon>
        <taxon>Telluraves</taxon>
        <taxon>Australaves</taxon>
        <taxon>Passeriformes</taxon>
        <taxon>Passeroidea</taxon>
        <taxon>Fringillidae</taxon>
        <taxon>Carduelinae</taxon>
        <taxon>Serinus</taxon>
    </lineage>
</organism>
<feature type="compositionally biased region" description="Pro residues" evidence="1">
    <location>
        <begin position="60"/>
        <end position="75"/>
    </location>
</feature>
<protein>
    <submittedName>
        <fullName evidence="2">Uncharacterized protein</fullName>
    </submittedName>
</protein>
<name>A0A8C9NSQ0_SERCA</name>
<reference evidence="2" key="2">
    <citation type="submission" date="2025-09" db="UniProtKB">
        <authorList>
            <consortium name="Ensembl"/>
        </authorList>
    </citation>
    <scope>IDENTIFICATION</scope>
</reference>
<feature type="compositionally biased region" description="Polar residues" evidence="1">
    <location>
        <begin position="79"/>
        <end position="119"/>
    </location>
</feature>
<sequence length="159" mass="17226">CWDISMKDPSSQAPPDLLSHGTGKAVTIPGEELGPFIILQPCSLCCACLWQEGIALSSHPCPPGLAPPSSEPPMGPQKMGSQSTKMGSQSTKMGSQSTKMGSQSTKMGSQSTKMGSQSPKWDLRAQKWDLRAQKWEHMTNGKVQLWEGSRGRFSFRSIT</sequence>
<evidence type="ECO:0000256" key="1">
    <source>
        <dbReference type="SAM" id="MobiDB-lite"/>
    </source>
</evidence>
<evidence type="ECO:0000313" key="2">
    <source>
        <dbReference type="Ensembl" id="ENSSCAP00000021527.1"/>
    </source>
</evidence>
<dbReference type="Gene3D" id="6.10.250.1010">
    <property type="match status" value="1"/>
</dbReference>
<reference evidence="2" key="1">
    <citation type="submission" date="2025-08" db="UniProtKB">
        <authorList>
            <consortium name="Ensembl"/>
        </authorList>
    </citation>
    <scope>IDENTIFICATION</scope>
</reference>
<dbReference type="AlphaFoldDB" id="A0A8C9NSQ0"/>
<dbReference type="Proteomes" id="UP000694409">
    <property type="component" value="Unassembled WGS sequence"/>
</dbReference>
<keyword evidence="3" id="KW-1185">Reference proteome</keyword>
<dbReference type="GeneTree" id="ENSGT01120000277441"/>
<evidence type="ECO:0000313" key="3">
    <source>
        <dbReference type="Proteomes" id="UP000694409"/>
    </source>
</evidence>
<proteinExistence type="predicted"/>